<keyword evidence="1" id="KW-0472">Membrane</keyword>
<dbReference type="KEGG" id="bdw:94335532"/>
<reference evidence="2" key="1">
    <citation type="journal article" date="2023" name="Nat. Microbiol.">
        <title>Babesia duncani multi-omics identifies virulence factors and drug targets.</title>
        <authorList>
            <person name="Singh P."/>
            <person name="Lonardi S."/>
            <person name="Liang Q."/>
            <person name="Vydyam P."/>
            <person name="Khabirova E."/>
            <person name="Fang T."/>
            <person name="Gihaz S."/>
            <person name="Thekkiniath J."/>
            <person name="Munshi M."/>
            <person name="Abel S."/>
            <person name="Ciampossin L."/>
            <person name="Batugedara G."/>
            <person name="Gupta M."/>
            <person name="Lu X.M."/>
            <person name="Lenz T."/>
            <person name="Chakravarty S."/>
            <person name="Cornillot E."/>
            <person name="Hu Y."/>
            <person name="Ma W."/>
            <person name="Gonzalez L.M."/>
            <person name="Sanchez S."/>
            <person name="Estrada K."/>
            <person name="Sanchez-Flores A."/>
            <person name="Montero E."/>
            <person name="Harb O.S."/>
            <person name="Le Roch K.G."/>
            <person name="Mamoun C.B."/>
        </authorList>
    </citation>
    <scope>NUCLEOTIDE SEQUENCE</scope>
    <source>
        <strain evidence="2">WA1</strain>
    </source>
</reference>
<protein>
    <submittedName>
        <fullName evidence="2">Uncharacterized protein</fullName>
    </submittedName>
</protein>
<dbReference type="Proteomes" id="UP001214638">
    <property type="component" value="Unassembled WGS sequence"/>
</dbReference>
<keyword evidence="1" id="KW-1133">Transmembrane helix</keyword>
<feature type="transmembrane region" description="Helical" evidence="1">
    <location>
        <begin position="24"/>
        <end position="43"/>
    </location>
</feature>
<proteinExistence type="predicted"/>
<organism evidence="2 3">
    <name type="scientific">Babesia duncani</name>
    <dbReference type="NCBI Taxonomy" id="323732"/>
    <lineage>
        <taxon>Eukaryota</taxon>
        <taxon>Sar</taxon>
        <taxon>Alveolata</taxon>
        <taxon>Apicomplexa</taxon>
        <taxon>Aconoidasida</taxon>
        <taxon>Piroplasmida</taxon>
        <taxon>Babesiidae</taxon>
        <taxon>Babesia</taxon>
    </lineage>
</organism>
<evidence type="ECO:0000256" key="1">
    <source>
        <dbReference type="SAM" id="Phobius"/>
    </source>
</evidence>
<dbReference type="EMBL" id="JALLKP010000001">
    <property type="protein sequence ID" value="KAK2198225.1"/>
    <property type="molecule type" value="Genomic_DNA"/>
</dbReference>
<evidence type="ECO:0000313" key="2">
    <source>
        <dbReference type="EMBL" id="KAK2198225.1"/>
    </source>
</evidence>
<feature type="transmembrane region" description="Helical" evidence="1">
    <location>
        <begin position="247"/>
        <end position="273"/>
    </location>
</feature>
<sequence length="519" mass="59344">MIGLDKLEELRNERIKAAKRMQRLYPIILLICRLLLSVIQLWVSIDTYFMFMDIVRDDGSSSYDITLHLDTDVDVSWVPTYTGEDNAISGGQNRIFNLFIIKLLNFLQRQLAYFTIIPSVVIFVIMILMSIGDVVVIYQTYFPKEKVTSINRYFKFAMLVSCVFISCLQAVVVLYNNSSVCHMEILYPFLFANKNNESSCPSMLLKNESCLLKRRVVATILFVMASMAPDAYLLIMNTLRPLRLYAIVNFVKIICGMIAVGFFGMAFIIRVYMDAALDPKRLGDRATLSFLKNNATVNVSDYYPKTGWELPKGITSTQHFQQDLQYLPVHCYQDLINARIRSTLKTLQEDADSKLDKDNNIFQRVFKKNGNFTFGELQQRNILFYSYTRNSFDHAKKALEMFANVNLLIAITTLAAGFLAFSLCMKRHKFMAIGNCILESVVIVTHACYITFLQFPLDGTKLYCNTQSYIPSPQTSFEAMTIFTWMCRMTPMFYSAITLASVLVAVGVVDFILLIVLIV</sequence>
<name>A0AAD9PP16_9APIC</name>
<comment type="caution">
    <text evidence="2">The sequence shown here is derived from an EMBL/GenBank/DDBJ whole genome shotgun (WGS) entry which is preliminary data.</text>
</comment>
<feature type="transmembrane region" description="Helical" evidence="1">
    <location>
        <begin position="401"/>
        <end position="423"/>
    </location>
</feature>
<accession>A0AAD9PP16</accession>
<feature type="transmembrane region" description="Helical" evidence="1">
    <location>
        <begin position="111"/>
        <end position="141"/>
    </location>
</feature>
<dbReference type="RefSeq" id="XP_067805067.1">
    <property type="nucleotide sequence ID" value="XM_067946276.1"/>
</dbReference>
<dbReference type="GeneID" id="94335532"/>
<dbReference type="AlphaFoldDB" id="A0AAD9PP16"/>
<keyword evidence="3" id="KW-1185">Reference proteome</keyword>
<keyword evidence="1" id="KW-0812">Transmembrane</keyword>
<feature type="transmembrane region" description="Helical" evidence="1">
    <location>
        <begin position="153"/>
        <end position="175"/>
    </location>
</feature>
<feature type="transmembrane region" description="Helical" evidence="1">
    <location>
        <begin position="430"/>
        <end position="452"/>
    </location>
</feature>
<gene>
    <name evidence="2" type="ORF">BdWA1_001234</name>
</gene>
<feature type="transmembrane region" description="Helical" evidence="1">
    <location>
        <begin position="493"/>
        <end position="518"/>
    </location>
</feature>
<feature type="transmembrane region" description="Helical" evidence="1">
    <location>
        <begin position="216"/>
        <end position="235"/>
    </location>
</feature>
<evidence type="ECO:0000313" key="3">
    <source>
        <dbReference type="Proteomes" id="UP001214638"/>
    </source>
</evidence>